<protein>
    <submittedName>
        <fullName evidence="1">Uncharacterized protein</fullName>
    </submittedName>
</protein>
<comment type="caution">
    <text evidence="1">The sequence shown here is derived from an EMBL/GenBank/DDBJ whole genome shotgun (WGS) entry which is preliminary data.</text>
</comment>
<accession>A0ACC1SXB1</accession>
<dbReference type="Proteomes" id="UP001148629">
    <property type="component" value="Unassembled WGS sequence"/>
</dbReference>
<evidence type="ECO:0000313" key="2">
    <source>
        <dbReference type="Proteomes" id="UP001148629"/>
    </source>
</evidence>
<name>A0ACC1SXB1_9HYPO</name>
<gene>
    <name evidence="1" type="ORF">NM208_g1257</name>
</gene>
<proteinExistence type="predicted"/>
<reference evidence="1" key="1">
    <citation type="submission" date="2022-08" db="EMBL/GenBank/DDBJ databases">
        <title>Genome Sequence of Fusarium decemcellulare.</title>
        <authorList>
            <person name="Buettner E."/>
        </authorList>
    </citation>
    <scope>NUCLEOTIDE SEQUENCE</scope>
    <source>
        <strain evidence="1">Babe19</strain>
    </source>
</reference>
<dbReference type="EMBL" id="JANRMS010000063">
    <property type="protein sequence ID" value="KAJ3547910.1"/>
    <property type="molecule type" value="Genomic_DNA"/>
</dbReference>
<evidence type="ECO:0000313" key="1">
    <source>
        <dbReference type="EMBL" id="KAJ3547910.1"/>
    </source>
</evidence>
<sequence length="255" mass="29873">MDSHDKIGMLEAELTSVLFDKVRRFWFQHIKDDQHIVVPSKDDAKKWFSRDESFDEACRTEFGAVLSLIRKLNVNGPDLLAAATPNTPLDWMALIILLDQIPRNCYRDDEASVAYTFFDPIALHVAFKAIERDVPRQPDVHYRHAYRFWFYMPLEHSEELEIQKKLALEHDKMFSESHRLADEESSCDDAPTLYCRKVLLERKDAWSEWENTIRGIATAHAGLIESFGRYPHRNQALKRESTREELDHLQNPSRT</sequence>
<organism evidence="1 2">
    <name type="scientific">Fusarium decemcellulare</name>
    <dbReference type="NCBI Taxonomy" id="57161"/>
    <lineage>
        <taxon>Eukaryota</taxon>
        <taxon>Fungi</taxon>
        <taxon>Dikarya</taxon>
        <taxon>Ascomycota</taxon>
        <taxon>Pezizomycotina</taxon>
        <taxon>Sordariomycetes</taxon>
        <taxon>Hypocreomycetidae</taxon>
        <taxon>Hypocreales</taxon>
        <taxon>Nectriaceae</taxon>
        <taxon>Fusarium</taxon>
        <taxon>Fusarium decemcellulare species complex</taxon>
    </lineage>
</organism>
<keyword evidence="2" id="KW-1185">Reference proteome</keyword>